<dbReference type="AlphaFoldDB" id="A0AAD9FML3"/>
<comment type="caution">
    <text evidence="2">The sequence shown here is derived from an EMBL/GenBank/DDBJ whole genome shotgun (WGS) entry which is preliminary data.</text>
</comment>
<dbReference type="EMBL" id="JAODAN010000009">
    <property type="protein sequence ID" value="KAK1922124.1"/>
    <property type="molecule type" value="Genomic_DNA"/>
</dbReference>
<proteinExistence type="predicted"/>
<evidence type="ECO:0000313" key="3">
    <source>
        <dbReference type="Proteomes" id="UP001182556"/>
    </source>
</evidence>
<feature type="region of interest" description="Disordered" evidence="1">
    <location>
        <begin position="243"/>
        <end position="281"/>
    </location>
</feature>
<evidence type="ECO:0000256" key="1">
    <source>
        <dbReference type="SAM" id="MobiDB-lite"/>
    </source>
</evidence>
<feature type="region of interest" description="Disordered" evidence="1">
    <location>
        <begin position="1"/>
        <end position="37"/>
    </location>
</feature>
<accession>A0AAD9FML3</accession>
<protein>
    <submittedName>
        <fullName evidence="2">Uncharacterized protein</fullName>
    </submittedName>
</protein>
<sequence>MNDPISSFDAPPPRYILESDSEDEEGEGCYQGGGPSRPKLQVEKLPFGLRWQGPQREFEAVIVGLGQVGRYLVRKSGVSAGVVDVHRGDEALGQGYEVAGSLVISMKEVENDSVWEVARLLQDSLKARAWTAVTTYLPAMYIPDPTSPSTSASPPIRYLSTSSSQPFDRADAGIAKFDSPNYISGLPASLASLAVHPATPRADLTILALPLPLSHLSPAHFTSALSKLVPGVGKTIVERSRSLETRWDETDDEPYSVPGMGGRKAVSKTELSKEDIGSMYM</sequence>
<gene>
    <name evidence="2" type="ORF">DB88DRAFT_512559</name>
</gene>
<name>A0AAD9FML3_PAPLA</name>
<feature type="compositionally biased region" description="Basic and acidic residues" evidence="1">
    <location>
        <begin position="270"/>
        <end position="281"/>
    </location>
</feature>
<keyword evidence="3" id="KW-1185">Reference proteome</keyword>
<reference evidence="2" key="1">
    <citation type="submission" date="2023-02" db="EMBL/GenBank/DDBJ databases">
        <title>Identification and recombinant expression of a fungal hydrolase from Papiliotrema laurentii that hydrolyzes apple cutin and clears colloidal polyester polyurethane.</title>
        <authorList>
            <consortium name="DOE Joint Genome Institute"/>
            <person name="Roman V.A."/>
            <person name="Bojanowski C."/>
            <person name="Crable B.R."/>
            <person name="Wagner D.N."/>
            <person name="Hung C.S."/>
            <person name="Nadeau L.J."/>
            <person name="Schratz L."/>
            <person name="Haridas S."/>
            <person name="Pangilinan J."/>
            <person name="Lipzen A."/>
            <person name="Na H."/>
            <person name="Yan M."/>
            <person name="Ng V."/>
            <person name="Grigoriev I.V."/>
            <person name="Spatafora J.W."/>
            <person name="Barlow D."/>
            <person name="Biffinger J."/>
            <person name="Kelley-Loughnane N."/>
            <person name="Varaljay V.A."/>
            <person name="Crookes-Goodson W.J."/>
        </authorList>
    </citation>
    <scope>NUCLEOTIDE SEQUENCE</scope>
    <source>
        <strain evidence="2">5307AH</strain>
    </source>
</reference>
<evidence type="ECO:0000313" key="2">
    <source>
        <dbReference type="EMBL" id="KAK1922124.1"/>
    </source>
</evidence>
<dbReference type="Proteomes" id="UP001182556">
    <property type="component" value="Unassembled WGS sequence"/>
</dbReference>
<organism evidence="2 3">
    <name type="scientific">Papiliotrema laurentii</name>
    <name type="common">Cryptococcus laurentii</name>
    <dbReference type="NCBI Taxonomy" id="5418"/>
    <lineage>
        <taxon>Eukaryota</taxon>
        <taxon>Fungi</taxon>
        <taxon>Dikarya</taxon>
        <taxon>Basidiomycota</taxon>
        <taxon>Agaricomycotina</taxon>
        <taxon>Tremellomycetes</taxon>
        <taxon>Tremellales</taxon>
        <taxon>Rhynchogastremaceae</taxon>
        <taxon>Papiliotrema</taxon>
    </lineage>
</organism>